<dbReference type="InParanoid" id="A0A7M7M4M0"/>
<sequence length="255" mass="28462">MAMHRLPFVATDEFRFVAGDTEYFDVHLDNHPAATTADELPLIHQQSDLPPSYDNTSLYVDPLPTFAERSTAASVICESTTSFDNQITPITSESSYHPEPMVPTCLGASGGVCSNSCTVCGRFCARSSTLKTHLRVHSGERPYACRQCLKRFSQAANLTAHMRIHSGEKPFLCPVCHRKFSQSSSVTTHMRTHSGERPYACSLCKKSFSDSSTLTKHFRTHSGERPYQCRVCFMRFSQSGNLNRHMKIHGQKSST</sequence>
<dbReference type="FunFam" id="3.30.160.60:FF:001289">
    <property type="entry name" value="Zinc finger protein 574"/>
    <property type="match status" value="1"/>
</dbReference>
<dbReference type="FunFam" id="3.30.160.60:FF:000110">
    <property type="entry name" value="Zinc finger protein-like"/>
    <property type="match status" value="1"/>
</dbReference>
<dbReference type="PANTHER" id="PTHR24394">
    <property type="entry name" value="ZINC FINGER PROTEIN"/>
    <property type="match status" value="1"/>
</dbReference>
<dbReference type="SMART" id="SM00355">
    <property type="entry name" value="ZnF_C2H2"/>
    <property type="match status" value="5"/>
</dbReference>
<dbReference type="KEGG" id="vde:111245088"/>
<evidence type="ECO:0000256" key="9">
    <source>
        <dbReference type="ARBA" id="ARBA00023163"/>
    </source>
</evidence>
<evidence type="ECO:0000256" key="5">
    <source>
        <dbReference type="ARBA" id="ARBA00022771"/>
    </source>
</evidence>
<evidence type="ECO:0000256" key="2">
    <source>
        <dbReference type="ARBA" id="ARBA00006991"/>
    </source>
</evidence>
<dbReference type="FunFam" id="3.30.160.60:FF:000931">
    <property type="entry name" value="zinc finger protein 697"/>
    <property type="match status" value="1"/>
</dbReference>
<dbReference type="InterPro" id="IPR013087">
    <property type="entry name" value="Znf_C2H2_type"/>
</dbReference>
<dbReference type="GO" id="GO:0008270">
    <property type="term" value="F:zinc ion binding"/>
    <property type="evidence" value="ECO:0007669"/>
    <property type="project" value="UniProtKB-KW"/>
</dbReference>
<dbReference type="SUPFAM" id="SSF57667">
    <property type="entry name" value="beta-beta-alpha zinc fingers"/>
    <property type="match status" value="3"/>
</dbReference>
<dbReference type="EnsemblMetazoa" id="XM_022792910">
    <property type="protein sequence ID" value="XP_022648645"/>
    <property type="gene ID" value="LOC111245088"/>
</dbReference>
<dbReference type="InterPro" id="IPR036236">
    <property type="entry name" value="Znf_C2H2_sf"/>
</dbReference>
<keyword evidence="6" id="KW-0862">Zinc</keyword>
<evidence type="ECO:0000256" key="10">
    <source>
        <dbReference type="ARBA" id="ARBA00023242"/>
    </source>
</evidence>
<evidence type="ECO:0000256" key="8">
    <source>
        <dbReference type="ARBA" id="ARBA00023125"/>
    </source>
</evidence>
<evidence type="ECO:0000256" key="3">
    <source>
        <dbReference type="ARBA" id="ARBA00022723"/>
    </source>
</evidence>
<dbReference type="AlphaFoldDB" id="A0A7M7M4M0"/>
<evidence type="ECO:0000313" key="13">
    <source>
        <dbReference type="EnsemblMetazoa" id="XP_022648645"/>
    </source>
</evidence>
<evidence type="ECO:0000313" key="14">
    <source>
        <dbReference type="Proteomes" id="UP000594260"/>
    </source>
</evidence>
<organism evidence="13 14">
    <name type="scientific">Varroa destructor</name>
    <name type="common">Honeybee mite</name>
    <dbReference type="NCBI Taxonomy" id="109461"/>
    <lineage>
        <taxon>Eukaryota</taxon>
        <taxon>Metazoa</taxon>
        <taxon>Ecdysozoa</taxon>
        <taxon>Arthropoda</taxon>
        <taxon>Chelicerata</taxon>
        <taxon>Arachnida</taxon>
        <taxon>Acari</taxon>
        <taxon>Parasitiformes</taxon>
        <taxon>Mesostigmata</taxon>
        <taxon>Gamasina</taxon>
        <taxon>Dermanyssoidea</taxon>
        <taxon>Varroidae</taxon>
        <taxon>Varroa</taxon>
    </lineage>
</organism>
<dbReference type="Proteomes" id="UP000594260">
    <property type="component" value="Unplaced"/>
</dbReference>
<keyword evidence="8" id="KW-0238">DNA-binding</keyword>
<dbReference type="PROSITE" id="PS50157">
    <property type="entry name" value="ZINC_FINGER_C2H2_2"/>
    <property type="match status" value="5"/>
</dbReference>
<comment type="similarity">
    <text evidence="2">Belongs to the krueppel C2H2-type zinc-finger protein family.</text>
</comment>
<keyword evidence="9" id="KW-0804">Transcription</keyword>
<evidence type="ECO:0000259" key="12">
    <source>
        <dbReference type="PROSITE" id="PS50157"/>
    </source>
</evidence>
<dbReference type="OrthoDB" id="8113227at2759"/>
<dbReference type="GO" id="GO:0005634">
    <property type="term" value="C:nucleus"/>
    <property type="evidence" value="ECO:0007669"/>
    <property type="project" value="UniProtKB-SubCell"/>
</dbReference>
<dbReference type="FunFam" id="3.30.160.60:FF:000446">
    <property type="entry name" value="Zinc finger protein"/>
    <property type="match status" value="1"/>
</dbReference>
<keyword evidence="7" id="KW-0805">Transcription regulation</keyword>
<dbReference type="FunFam" id="3.30.160.60:FF:000495">
    <property type="entry name" value="zinc finger protein 668"/>
    <property type="match status" value="1"/>
</dbReference>
<feature type="domain" description="C2H2-type" evidence="12">
    <location>
        <begin position="143"/>
        <end position="170"/>
    </location>
</feature>
<keyword evidence="14" id="KW-1185">Reference proteome</keyword>
<dbReference type="GO" id="GO:0003677">
    <property type="term" value="F:DNA binding"/>
    <property type="evidence" value="ECO:0007669"/>
    <property type="project" value="UniProtKB-KW"/>
</dbReference>
<feature type="domain" description="C2H2-type" evidence="12">
    <location>
        <begin position="171"/>
        <end position="198"/>
    </location>
</feature>
<evidence type="ECO:0000256" key="4">
    <source>
        <dbReference type="ARBA" id="ARBA00022737"/>
    </source>
</evidence>
<proteinExistence type="inferred from homology"/>
<keyword evidence="10" id="KW-0539">Nucleus</keyword>
<evidence type="ECO:0000256" key="11">
    <source>
        <dbReference type="PROSITE-ProRule" id="PRU00042"/>
    </source>
</evidence>
<keyword evidence="5 11" id="KW-0863">Zinc-finger</keyword>
<accession>A0A7M7M4M0</accession>
<keyword evidence="3" id="KW-0479">Metal-binding</keyword>
<feature type="domain" description="C2H2-type" evidence="12">
    <location>
        <begin position="115"/>
        <end position="142"/>
    </location>
</feature>
<name>A0A7M7M4M0_VARDE</name>
<dbReference type="Gene3D" id="3.30.160.60">
    <property type="entry name" value="Classic Zinc Finger"/>
    <property type="match status" value="5"/>
</dbReference>
<protein>
    <recommendedName>
        <fullName evidence="12">C2H2-type domain-containing protein</fullName>
    </recommendedName>
</protein>
<feature type="domain" description="C2H2-type" evidence="12">
    <location>
        <begin position="199"/>
        <end position="226"/>
    </location>
</feature>
<dbReference type="GeneID" id="111245088"/>
<evidence type="ECO:0000256" key="1">
    <source>
        <dbReference type="ARBA" id="ARBA00004123"/>
    </source>
</evidence>
<evidence type="ECO:0000256" key="7">
    <source>
        <dbReference type="ARBA" id="ARBA00023015"/>
    </source>
</evidence>
<dbReference type="GO" id="GO:0000981">
    <property type="term" value="F:DNA-binding transcription factor activity, RNA polymerase II-specific"/>
    <property type="evidence" value="ECO:0007669"/>
    <property type="project" value="TreeGrafter"/>
</dbReference>
<keyword evidence="4" id="KW-0677">Repeat</keyword>
<dbReference type="PANTHER" id="PTHR24394:SF56">
    <property type="entry name" value="NOVEL PROTEIN CONTAINING BTB_POZ DOMAIN"/>
    <property type="match status" value="1"/>
</dbReference>
<dbReference type="RefSeq" id="XP_022648645.1">
    <property type="nucleotide sequence ID" value="XM_022792910.1"/>
</dbReference>
<feature type="domain" description="C2H2-type" evidence="12">
    <location>
        <begin position="227"/>
        <end position="254"/>
    </location>
</feature>
<evidence type="ECO:0000256" key="6">
    <source>
        <dbReference type="ARBA" id="ARBA00022833"/>
    </source>
</evidence>
<dbReference type="PROSITE" id="PS00028">
    <property type="entry name" value="ZINC_FINGER_C2H2_1"/>
    <property type="match status" value="5"/>
</dbReference>
<reference evidence="13" key="1">
    <citation type="submission" date="2021-01" db="UniProtKB">
        <authorList>
            <consortium name="EnsemblMetazoa"/>
        </authorList>
    </citation>
    <scope>IDENTIFICATION</scope>
</reference>
<dbReference type="Pfam" id="PF00096">
    <property type="entry name" value="zf-C2H2"/>
    <property type="match status" value="5"/>
</dbReference>
<comment type="subcellular location">
    <subcellularLocation>
        <location evidence="1">Nucleus</location>
    </subcellularLocation>
</comment>
<dbReference type="OMA" id="SENEEWH"/>